<dbReference type="GO" id="GO:0016491">
    <property type="term" value="F:oxidoreductase activity"/>
    <property type="evidence" value="ECO:0007669"/>
    <property type="project" value="InterPro"/>
</dbReference>
<dbReference type="Gene3D" id="3.40.30.10">
    <property type="entry name" value="Glutaredoxin"/>
    <property type="match status" value="1"/>
</dbReference>
<name>A0A1N7SQH7_9BURK</name>
<dbReference type="EMBL" id="CYGY02000069">
    <property type="protein sequence ID" value="SIT49584.1"/>
    <property type="molecule type" value="Genomic_DNA"/>
</dbReference>
<dbReference type="InterPro" id="IPR036249">
    <property type="entry name" value="Thioredoxin-like_sf"/>
</dbReference>
<dbReference type="Proteomes" id="UP000195569">
    <property type="component" value="Unassembled WGS sequence"/>
</dbReference>
<feature type="domain" description="DSBA-like thioredoxin" evidence="1">
    <location>
        <begin position="23"/>
        <end position="225"/>
    </location>
</feature>
<comment type="caution">
    <text evidence="2">The sequence shown here is derived from an EMBL/GenBank/DDBJ whole genome shotgun (WGS) entry which is preliminary data.</text>
</comment>
<dbReference type="InterPro" id="IPR001853">
    <property type="entry name" value="DSBA-like_thioredoxin_dom"/>
</dbReference>
<dbReference type="PANTHER" id="PTHR13887">
    <property type="entry name" value="GLUTATHIONE S-TRANSFERASE KAPPA"/>
    <property type="match status" value="1"/>
</dbReference>
<dbReference type="CDD" id="cd03024">
    <property type="entry name" value="DsbA_FrnE"/>
    <property type="match status" value="1"/>
</dbReference>
<evidence type="ECO:0000259" key="1">
    <source>
        <dbReference type="Pfam" id="PF01323"/>
    </source>
</evidence>
<keyword evidence="3" id="KW-1185">Reference proteome</keyword>
<dbReference type="SUPFAM" id="SSF52833">
    <property type="entry name" value="Thioredoxin-like"/>
    <property type="match status" value="1"/>
</dbReference>
<gene>
    <name evidence="2" type="ORF">BN2476_690022</name>
</gene>
<accession>A0A1N7SQH7</accession>
<dbReference type="AlphaFoldDB" id="A0A1N7SQH7"/>
<proteinExistence type="predicted"/>
<protein>
    <submittedName>
        <fullName evidence="2">Thioredoxin, dsba oxidoreductase family protein</fullName>
    </submittedName>
</protein>
<evidence type="ECO:0000313" key="3">
    <source>
        <dbReference type="Proteomes" id="UP000195569"/>
    </source>
</evidence>
<reference evidence="2" key="1">
    <citation type="submission" date="2016-12" db="EMBL/GenBank/DDBJ databases">
        <authorList>
            <person name="Moulin L."/>
        </authorList>
    </citation>
    <scope>NUCLEOTIDE SEQUENCE [LARGE SCALE GENOMIC DNA]</scope>
    <source>
        <strain evidence="2">STM 7183</strain>
    </source>
</reference>
<dbReference type="PANTHER" id="PTHR13887:SF41">
    <property type="entry name" value="THIOREDOXIN SUPERFAMILY PROTEIN"/>
    <property type="match status" value="1"/>
</dbReference>
<organism evidence="2 3">
    <name type="scientific">Paraburkholderia piptadeniae</name>
    <dbReference type="NCBI Taxonomy" id="1701573"/>
    <lineage>
        <taxon>Bacteria</taxon>
        <taxon>Pseudomonadati</taxon>
        <taxon>Pseudomonadota</taxon>
        <taxon>Betaproteobacteria</taxon>
        <taxon>Burkholderiales</taxon>
        <taxon>Burkholderiaceae</taxon>
        <taxon>Paraburkholderia</taxon>
    </lineage>
</organism>
<dbReference type="RefSeq" id="WP_235851078.1">
    <property type="nucleotide sequence ID" value="NZ_CYGY02000069.1"/>
</dbReference>
<sequence>MNFSDLACDVNERDHAHDAQSLTVEVFFDFICPWCMIAKRNLEAAVRQLADIRPDVQPNVLWRSHQLLPETPMSGLPYQTFYLARLGSAEAVSARRAQVQRAGGDVGIRFAFERIELLPNTAAAHALVGWAAAHGTSAQHALLVERLFSAYFVDGANIGDWRVLETIGMQCGLECADRVRHLDDAPCETARVLRKAYYHIHGVPHFLFNGTIGLSGAHSSSVVLDAMLRSLQH</sequence>
<dbReference type="Pfam" id="PF01323">
    <property type="entry name" value="DSBA"/>
    <property type="match status" value="1"/>
</dbReference>
<evidence type="ECO:0000313" key="2">
    <source>
        <dbReference type="EMBL" id="SIT49584.1"/>
    </source>
</evidence>